<dbReference type="InterPro" id="IPR013482">
    <property type="entry name" value="Molybde_CF_guanTrfase"/>
</dbReference>
<gene>
    <name evidence="4 7" type="primary">fdhD</name>
    <name evidence="5" type="synonym">mobA</name>
    <name evidence="7" type="ORF">ENL70_05220</name>
</gene>
<evidence type="ECO:0000256" key="2">
    <source>
        <dbReference type="ARBA" id="ARBA00023134"/>
    </source>
</evidence>
<dbReference type="GO" id="GO:0016783">
    <property type="term" value="F:sulfurtransferase activity"/>
    <property type="evidence" value="ECO:0007669"/>
    <property type="project" value="InterPro"/>
</dbReference>
<dbReference type="EC" id="2.7.7.77" evidence="5"/>
<dbReference type="InterPro" id="IPR016193">
    <property type="entry name" value="Cytidine_deaminase-like"/>
</dbReference>
<keyword evidence="5 7" id="KW-0808">Transferase</keyword>
<dbReference type="GO" id="GO:0005525">
    <property type="term" value="F:GTP binding"/>
    <property type="evidence" value="ECO:0007669"/>
    <property type="project" value="UniProtKB-UniRule"/>
</dbReference>
<keyword evidence="2 5" id="KW-0342">GTP-binding</keyword>
<comment type="domain">
    <text evidence="5">The N-terminal domain determines nucleotide recognition and specific binding, while the C-terminal domain determines the specific binding to the target protein.</text>
</comment>
<dbReference type="Pfam" id="PF12804">
    <property type="entry name" value="NTP_transf_3"/>
    <property type="match status" value="1"/>
</dbReference>
<dbReference type="Gene3D" id="3.40.140.10">
    <property type="entry name" value="Cytidine Deaminase, domain 2"/>
    <property type="match status" value="1"/>
</dbReference>
<dbReference type="PANTHER" id="PTHR30592">
    <property type="entry name" value="FORMATE DEHYDROGENASE"/>
    <property type="match status" value="1"/>
</dbReference>
<evidence type="ECO:0000313" key="7">
    <source>
        <dbReference type="EMBL" id="HHI65930.1"/>
    </source>
</evidence>
<comment type="subcellular location">
    <subcellularLocation>
        <location evidence="5">Cytoplasm</location>
    </subcellularLocation>
</comment>
<dbReference type="Gene3D" id="3.10.20.10">
    <property type="match status" value="1"/>
</dbReference>
<protein>
    <recommendedName>
        <fullName evidence="4 5">Multifunctional fusion protein</fullName>
    </recommendedName>
    <domain>
        <recommendedName>
            <fullName evidence="5">Probable molybdenum cofactor guanylyltransferase</fullName>
            <shortName evidence="5">MoCo guanylyltransferase</shortName>
            <ecNumber evidence="5">2.7.7.77</ecNumber>
        </recommendedName>
        <alternativeName>
            <fullName evidence="5">GTP:molybdopterin guanylyltransferase</fullName>
        </alternativeName>
        <alternativeName>
            <fullName evidence="5">Molybdopterin-guanine dinucleotide synthase</fullName>
            <shortName evidence="5">MGD synthase</shortName>
        </alternativeName>
        <alternativeName>
            <fullName evidence="5">Molybdopterin guanylyltransferase</fullName>
        </alternativeName>
        <alternativeName>
            <fullName evidence="5">Mo-MPT guanylyltransferase</fullName>
        </alternativeName>
    </domain>
    <domain>
        <recommendedName>
            <fullName evidence="4">Sulfur carrier protein FdhD</fullName>
        </recommendedName>
    </domain>
</protein>
<keyword evidence="1 5" id="KW-0963">Cytoplasm</keyword>
<dbReference type="GO" id="GO:0006777">
    <property type="term" value="P:Mo-molybdopterin cofactor biosynthetic process"/>
    <property type="evidence" value="ECO:0007669"/>
    <property type="project" value="UniProtKB-UniRule"/>
</dbReference>
<comment type="cofactor">
    <cofactor evidence="5">
        <name>Mg(2+)</name>
        <dbReference type="ChEBI" id="CHEBI:18420"/>
    </cofactor>
</comment>
<comment type="similarity">
    <text evidence="4">Belongs to the FdhD family.</text>
</comment>
<feature type="binding site" evidence="5">
    <location>
        <begin position="16"/>
        <end position="18"/>
    </location>
    <ligand>
        <name>GTP</name>
        <dbReference type="ChEBI" id="CHEBI:37565"/>
    </ligand>
</feature>
<comment type="caution">
    <text evidence="5">Lacks conserved residue(s) required for the propagation of feature annotation.</text>
</comment>
<evidence type="ECO:0000256" key="1">
    <source>
        <dbReference type="ARBA" id="ARBA00022490"/>
    </source>
</evidence>
<dbReference type="Pfam" id="PF02634">
    <property type="entry name" value="FdhD-NarQ"/>
    <property type="match status" value="1"/>
</dbReference>
<organism evidence="7">
    <name type="scientific">Thermodesulfobium narugense</name>
    <dbReference type="NCBI Taxonomy" id="184064"/>
    <lineage>
        <taxon>Bacteria</taxon>
        <taxon>Pseudomonadati</taxon>
        <taxon>Thermodesulfobiota</taxon>
        <taxon>Thermodesulfobiia</taxon>
        <taxon>Thermodesulfobiales</taxon>
        <taxon>Thermodesulfobiaceae</taxon>
        <taxon>Thermodesulfobium</taxon>
    </lineage>
</organism>
<dbReference type="NCBIfam" id="TIGR00129">
    <property type="entry name" value="fdhD_narQ"/>
    <property type="match status" value="1"/>
</dbReference>
<reference evidence="7" key="1">
    <citation type="journal article" date="2020" name="mSystems">
        <title>Genome- and Community-Level Interaction Insights into Carbon Utilization and Element Cycling Functions of Hydrothermarchaeota in Hydrothermal Sediment.</title>
        <authorList>
            <person name="Zhou Z."/>
            <person name="Liu Y."/>
            <person name="Xu W."/>
            <person name="Pan J."/>
            <person name="Luo Z.H."/>
            <person name="Li M."/>
        </authorList>
    </citation>
    <scope>NUCLEOTIDE SEQUENCE [LARGE SCALE GENOMIC DNA]</scope>
    <source>
        <strain evidence="7">SpSt-1019</strain>
    </source>
</reference>
<comment type="catalytic activity">
    <reaction evidence="5">
        <text>Mo-molybdopterin + GTP + H(+) = Mo-molybdopterin guanine dinucleotide + diphosphate</text>
        <dbReference type="Rhea" id="RHEA:34243"/>
        <dbReference type="ChEBI" id="CHEBI:15378"/>
        <dbReference type="ChEBI" id="CHEBI:33019"/>
        <dbReference type="ChEBI" id="CHEBI:37565"/>
        <dbReference type="ChEBI" id="CHEBI:71302"/>
        <dbReference type="ChEBI" id="CHEBI:71310"/>
        <dbReference type="EC" id="2.7.7.77"/>
    </reaction>
</comment>
<keyword evidence="5" id="KW-0547">Nucleotide-binding</keyword>
<dbReference type="HAMAP" id="MF_00316">
    <property type="entry name" value="MobA"/>
    <property type="match status" value="1"/>
</dbReference>
<feature type="binding site" evidence="5">
    <location>
        <position position="73"/>
    </location>
    <ligand>
        <name>GTP</name>
        <dbReference type="ChEBI" id="CHEBI:37565"/>
    </ligand>
</feature>
<feature type="binding site" evidence="5">
    <location>
        <position position="102"/>
    </location>
    <ligand>
        <name>Mg(2+)</name>
        <dbReference type="ChEBI" id="CHEBI:18420"/>
    </ligand>
</feature>
<keyword evidence="3 5" id="KW-0501">Molybdenum cofactor biosynthesis</keyword>
<comment type="function">
    <text evidence="5">Transfers a GMP moiety from GTP to Mo-molybdopterin (Mo-MPT) cofactor (Moco or molybdenum cofactor) to form Mo-molybdopterin guanine dinucleotide (Mo-MGD) cofactor.</text>
</comment>
<dbReference type="CDD" id="cd02503">
    <property type="entry name" value="MobA"/>
    <property type="match status" value="1"/>
</dbReference>
<sequence length="458" mass="52374">MDSKVMEKIDLSIAILSGGKSSRMGQEKSLIELEGKTMIERIIEEFFAISDDIFLVTNKQELYSFLDVKKFPDIYKGFGPLGGIHSALKHSKNQKVLVLSCDMPFVKRDFALYLFKKSDNYDVTVPIYRGSYEPLFAIYDKKIVNIIEGYLKRNERKIISFYPDVKVNEVIEEEISNNFNCEILFFNVNTPSDFEYAKQLLKLKLSISPLERIDIISYRDGVIERSKIFVPCEEEINIYVNNDFFISSRLSSTHLYEYIKGFLFSEGVVSSKDDIKDIKIINNDIFVELAYPFKKQDMVLTSGCFGGKSFRKMKKQNLPIVKSDLKVSLETIFKRLRDFLHTNNLYRISGGIHAAALSTKDSLLFLCEDIGRHNAVDKAIGWALDKGICDIFLIVTGRVSSEMAMKAIYFGIPIIVSMTAASNVAVDFCNFSNVTLICYAKMNSCKIYTNRERILEVF</sequence>
<dbReference type="PANTHER" id="PTHR30592:SF1">
    <property type="entry name" value="SULFUR CARRIER PROTEIN FDHD"/>
    <property type="match status" value="1"/>
</dbReference>
<accession>A0A7C5PEK0</accession>
<dbReference type="SUPFAM" id="SSF53927">
    <property type="entry name" value="Cytidine deaminase-like"/>
    <property type="match status" value="1"/>
</dbReference>
<evidence type="ECO:0000256" key="3">
    <source>
        <dbReference type="ARBA" id="ARBA00023150"/>
    </source>
</evidence>
<dbReference type="HAMAP" id="MF_00187">
    <property type="entry name" value="FdhD"/>
    <property type="match status" value="1"/>
</dbReference>
<dbReference type="EMBL" id="DRUY01000178">
    <property type="protein sequence ID" value="HHI65930.1"/>
    <property type="molecule type" value="Genomic_DNA"/>
</dbReference>
<evidence type="ECO:0000256" key="5">
    <source>
        <dbReference type="HAMAP-Rule" id="MF_00316"/>
    </source>
</evidence>
<feature type="active site" description="Cysteine persulfide intermediate" evidence="4">
    <location>
        <position position="304"/>
    </location>
</feature>
<dbReference type="GO" id="GO:0046872">
    <property type="term" value="F:metal ion binding"/>
    <property type="evidence" value="ECO:0007669"/>
    <property type="project" value="UniProtKB-KW"/>
</dbReference>
<dbReference type="InterPro" id="IPR029044">
    <property type="entry name" value="Nucleotide-diphossugar_trans"/>
</dbReference>
<keyword evidence="5" id="KW-0460">Magnesium</keyword>
<keyword evidence="5" id="KW-0479">Metal-binding</keyword>
<feature type="binding site" evidence="5">
    <location>
        <position position="28"/>
    </location>
    <ligand>
        <name>GTP</name>
        <dbReference type="ChEBI" id="CHEBI:37565"/>
    </ligand>
</feature>
<dbReference type="GO" id="GO:0097163">
    <property type="term" value="F:sulfur carrier activity"/>
    <property type="evidence" value="ECO:0007669"/>
    <property type="project" value="UniProtKB-UniRule"/>
</dbReference>
<name>A0A7C5PEK0_9BACT</name>
<comment type="caution">
    <text evidence="7">The sequence shown here is derived from an EMBL/GenBank/DDBJ whole genome shotgun (WGS) entry which is preliminary data.</text>
</comment>
<comment type="similarity">
    <text evidence="5">Belongs to the MobA family.</text>
</comment>
<dbReference type="InterPro" id="IPR003786">
    <property type="entry name" value="FdhD"/>
</dbReference>
<dbReference type="SUPFAM" id="SSF53448">
    <property type="entry name" value="Nucleotide-diphospho-sugar transferases"/>
    <property type="match status" value="1"/>
</dbReference>
<evidence type="ECO:0000256" key="4">
    <source>
        <dbReference type="HAMAP-Rule" id="MF_00187"/>
    </source>
</evidence>
<comment type="function">
    <text evidence="4">Required for formate dehydrogenase (FDH) activity. Acts as a sulfur carrier protein that transfers sulfur from IscS to the molybdenum cofactor prior to its insertion into FDH.</text>
</comment>
<proteinExistence type="inferred from homology"/>
<dbReference type="GO" id="GO:0005737">
    <property type="term" value="C:cytoplasm"/>
    <property type="evidence" value="ECO:0007669"/>
    <property type="project" value="UniProtKB-SubCell"/>
</dbReference>
<evidence type="ECO:0000259" key="6">
    <source>
        <dbReference type="Pfam" id="PF12804"/>
    </source>
</evidence>
<feature type="binding site" evidence="5">
    <location>
        <position position="102"/>
    </location>
    <ligand>
        <name>GTP</name>
        <dbReference type="ChEBI" id="CHEBI:37565"/>
    </ligand>
</feature>
<dbReference type="Gene3D" id="3.90.550.10">
    <property type="entry name" value="Spore Coat Polysaccharide Biosynthesis Protein SpsA, Chain A"/>
    <property type="match status" value="1"/>
</dbReference>
<dbReference type="GO" id="GO:0061603">
    <property type="term" value="F:molybdenum cofactor guanylyltransferase activity"/>
    <property type="evidence" value="ECO:0007669"/>
    <property type="project" value="UniProtKB-EC"/>
</dbReference>
<dbReference type="InterPro" id="IPR025877">
    <property type="entry name" value="MobA-like_NTP_Trfase"/>
</dbReference>
<feature type="domain" description="MobA-like NTP transferase" evidence="6">
    <location>
        <begin position="14"/>
        <end position="160"/>
    </location>
</feature>
<dbReference type="AlphaFoldDB" id="A0A7C5PEK0"/>